<organism evidence="1 2">
    <name type="scientific">Rhodoplanes roseus</name>
    <dbReference type="NCBI Taxonomy" id="29409"/>
    <lineage>
        <taxon>Bacteria</taxon>
        <taxon>Pseudomonadati</taxon>
        <taxon>Pseudomonadota</taxon>
        <taxon>Alphaproteobacteria</taxon>
        <taxon>Hyphomicrobiales</taxon>
        <taxon>Nitrobacteraceae</taxon>
        <taxon>Rhodoplanes</taxon>
    </lineage>
</organism>
<name>A0A327KT77_9BRAD</name>
<dbReference type="Proteomes" id="UP000249130">
    <property type="component" value="Unassembled WGS sequence"/>
</dbReference>
<accession>A0A327KT77</accession>
<protein>
    <submittedName>
        <fullName evidence="1">Uncharacterized protein</fullName>
    </submittedName>
</protein>
<gene>
    <name evidence="1" type="ORF">CH341_23405</name>
</gene>
<dbReference type="EMBL" id="NPEX01000225">
    <property type="protein sequence ID" value="RAI40615.1"/>
    <property type="molecule type" value="Genomic_DNA"/>
</dbReference>
<comment type="caution">
    <text evidence="1">The sequence shown here is derived from an EMBL/GenBank/DDBJ whole genome shotgun (WGS) entry which is preliminary data.</text>
</comment>
<evidence type="ECO:0000313" key="2">
    <source>
        <dbReference type="Proteomes" id="UP000249130"/>
    </source>
</evidence>
<keyword evidence="2" id="KW-1185">Reference proteome</keyword>
<evidence type="ECO:0000313" key="1">
    <source>
        <dbReference type="EMBL" id="RAI40615.1"/>
    </source>
</evidence>
<dbReference type="AlphaFoldDB" id="A0A327KT77"/>
<proteinExistence type="predicted"/>
<sequence>MGGAWDAFALDNDGAAATVARVLGTDLLVHVTGDQTRSLLDTVLWRVRRKEREAILPFRCDSPDRERHMEMTLRAEPGQGVLLAYRMLRSVPLPFALPLNFSATGLPRGRMLFRCSTCNRLLRDGLWREPASLDEQPTVPIAVSYGVCADCRATVERLLPE</sequence>
<reference evidence="1 2" key="1">
    <citation type="submission" date="2017-07" db="EMBL/GenBank/DDBJ databases">
        <title>Draft Genome Sequences of Select Purple Nonsulfur Bacteria.</title>
        <authorList>
            <person name="Lasarre B."/>
            <person name="Mckinlay J.B."/>
        </authorList>
    </citation>
    <scope>NUCLEOTIDE SEQUENCE [LARGE SCALE GENOMIC DNA]</scope>
    <source>
        <strain evidence="1 2">DSM 5909</strain>
    </source>
</reference>